<dbReference type="Pfam" id="PF22022">
    <property type="entry name" value="Phage_int_M"/>
    <property type="match status" value="1"/>
</dbReference>
<dbReference type="RefSeq" id="WP_102443424.1">
    <property type="nucleotide sequence ID" value="NZ_MCTO01000068.1"/>
</dbReference>
<sequence>MAHIRIRPNGRIQFDLHLFGQRFREGTKMMATPKNVTKAKILLKKMNAEIDLGTFEYRHYFPNSKKVYTFEALQRAKCPDRLYPFFDDYANAWFERQVSKWKSSYKSTVRNNLDRYLIPEFGNILLGEITLAQVEVFRQRLTEELKPDGTRRLSNNRINNVLGPLVSILSLAADEFKFDYPLRRYRMLKEQKGDSNPMTIEEVQRFLKTVDDEWRDYFILRFWTGMRSCEVHGLRWEDVDFGHRIIRIRHNYVNGELGMVKTPKSKRNLKMCDTLLAVFSRLKPEHVQPSDFVFTNARGMPLDTHWVSKRIWYPTLKKAGLSKRRAYETRHTAAVLHIAAHENPAYISQMLGHNNMRLLFDIYAPYVANASGSDGHAFEQMMGKPLA</sequence>
<evidence type="ECO:0000313" key="6">
    <source>
        <dbReference type="EMBL" id="PMP09003.1"/>
    </source>
</evidence>
<name>A0AAP8MUS0_9VIBR</name>
<feature type="domain" description="Tyr recombinase" evidence="5">
    <location>
        <begin position="193"/>
        <end position="377"/>
    </location>
</feature>
<dbReference type="Pfam" id="PF12167">
    <property type="entry name" value="Arm-DNA-bind_2"/>
    <property type="match status" value="1"/>
</dbReference>
<dbReference type="GO" id="GO:0006310">
    <property type="term" value="P:DNA recombination"/>
    <property type="evidence" value="ECO:0007669"/>
    <property type="project" value="UniProtKB-KW"/>
</dbReference>
<dbReference type="PROSITE" id="PS51898">
    <property type="entry name" value="TYR_RECOMBINASE"/>
    <property type="match status" value="1"/>
</dbReference>
<dbReference type="InterPro" id="IPR010998">
    <property type="entry name" value="Integrase_recombinase_N"/>
</dbReference>
<dbReference type="GO" id="GO:0003677">
    <property type="term" value="F:DNA binding"/>
    <property type="evidence" value="ECO:0007669"/>
    <property type="project" value="UniProtKB-KW"/>
</dbReference>
<dbReference type="InterPro" id="IPR022000">
    <property type="entry name" value="Min27-like_integrase_DNA_bind"/>
</dbReference>
<evidence type="ECO:0000259" key="5">
    <source>
        <dbReference type="PROSITE" id="PS51898"/>
    </source>
</evidence>
<evidence type="ECO:0000256" key="3">
    <source>
        <dbReference type="ARBA" id="ARBA00023125"/>
    </source>
</evidence>
<dbReference type="PANTHER" id="PTHR30349">
    <property type="entry name" value="PHAGE INTEGRASE-RELATED"/>
    <property type="match status" value="1"/>
</dbReference>
<evidence type="ECO:0000256" key="1">
    <source>
        <dbReference type="ARBA" id="ARBA00008857"/>
    </source>
</evidence>
<keyword evidence="4" id="KW-0233">DNA recombination</keyword>
<dbReference type="GO" id="GO:0015074">
    <property type="term" value="P:DNA integration"/>
    <property type="evidence" value="ECO:0007669"/>
    <property type="project" value="UniProtKB-KW"/>
</dbReference>
<organism evidence="6 7">
    <name type="scientific">Vibrio breoganii</name>
    <dbReference type="NCBI Taxonomy" id="553239"/>
    <lineage>
        <taxon>Bacteria</taxon>
        <taxon>Pseudomonadati</taxon>
        <taxon>Pseudomonadota</taxon>
        <taxon>Gammaproteobacteria</taxon>
        <taxon>Vibrionales</taxon>
        <taxon>Vibrionaceae</taxon>
        <taxon>Vibrio</taxon>
    </lineage>
</organism>
<dbReference type="Pfam" id="PF00589">
    <property type="entry name" value="Phage_integrase"/>
    <property type="match status" value="1"/>
</dbReference>
<evidence type="ECO:0000313" key="7">
    <source>
        <dbReference type="Proteomes" id="UP000235611"/>
    </source>
</evidence>
<dbReference type="InterPro" id="IPR053876">
    <property type="entry name" value="Phage_int_M"/>
</dbReference>
<dbReference type="CDD" id="cd01189">
    <property type="entry name" value="INT_ICEBs1_C_like"/>
    <property type="match status" value="1"/>
</dbReference>
<comment type="caution">
    <text evidence="6">The sequence shown here is derived from an EMBL/GenBank/DDBJ whole genome shotgun (WGS) entry which is preliminary data.</text>
</comment>
<comment type="similarity">
    <text evidence="1">Belongs to the 'phage' integrase family.</text>
</comment>
<dbReference type="PANTHER" id="PTHR30349:SF64">
    <property type="entry name" value="PROPHAGE INTEGRASE INTD-RELATED"/>
    <property type="match status" value="1"/>
</dbReference>
<evidence type="ECO:0000256" key="2">
    <source>
        <dbReference type="ARBA" id="ARBA00022908"/>
    </source>
</evidence>
<dbReference type="EMBL" id="MDBO01000090">
    <property type="protein sequence ID" value="PMP09003.1"/>
    <property type="molecule type" value="Genomic_DNA"/>
</dbReference>
<dbReference type="Proteomes" id="UP000235611">
    <property type="component" value="Unassembled WGS sequence"/>
</dbReference>
<dbReference type="AlphaFoldDB" id="A0AAP8MUS0"/>
<keyword evidence="3" id="KW-0238">DNA-binding</keyword>
<dbReference type="InterPro" id="IPR013762">
    <property type="entry name" value="Integrase-like_cat_sf"/>
</dbReference>
<dbReference type="Gene3D" id="1.10.443.10">
    <property type="entry name" value="Intergrase catalytic core"/>
    <property type="match status" value="1"/>
</dbReference>
<reference evidence="7" key="1">
    <citation type="submission" date="2016-07" db="EMBL/GenBank/DDBJ databases">
        <title>Nontailed viruses are major unrecognized killers of bacteria in the ocean.</title>
        <authorList>
            <person name="Kauffman K."/>
            <person name="Hussain F."/>
            <person name="Yang J."/>
            <person name="Arevalo P."/>
            <person name="Brown J."/>
            <person name="Cutler M."/>
            <person name="Kelly L."/>
            <person name="Polz M.F."/>
        </authorList>
    </citation>
    <scope>NUCLEOTIDE SEQUENCE [LARGE SCALE GENOMIC DNA]</scope>
    <source>
        <strain evidence="7">10N.222.49.A5</strain>
    </source>
</reference>
<dbReference type="InterPro" id="IPR011010">
    <property type="entry name" value="DNA_brk_join_enz"/>
</dbReference>
<evidence type="ECO:0000256" key="4">
    <source>
        <dbReference type="ARBA" id="ARBA00023172"/>
    </source>
</evidence>
<gene>
    <name evidence="6" type="ORF">BCS93_13525</name>
</gene>
<dbReference type="InterPro" id="IPR050090">
    <property type="entry name" value="Tyrosine_recombinase_XerCD"/>
</dbReference>
<accession>A0AAP8MUS0</accession>
<dbReference type="InterPro" id="IPR002104">
    <property type="entry name" value="Integrase_catalytic"/>
</dbReference>
<proteinExistence type="inferred from homology"/>
<protein>
    <submittedName>
        <fullName evidence="6">Integrase</fullName>
    </submittedName>
</protein>
<keyword evidence="2" id="KW-0229">DNA integration</keyword>
<dbReference type="SUPFAM" id="SSF56349">
    <property type="entry name" value="DNA breaking-rejoining enzymes"/>
    <property type="match status" value="1"/>
</dbReference>
<dbReference type="Gene3D" id="1.10.150.130">
    <property type="match status" value="1"/>
</dbReference>